<evidence type="ECO:0000313" key="2">
    <source>
        <dbReference type="EMBL" id="TAA37205.1"/>
    </source>
</evidence>
<dbReference type="Pfam" id="PF13619">
    <property type="entry name" value="KTSC"/>
    <property type="match status" value="1"/>
</dbReference>
<dbReference type="InterPro" id="IPR025309">
    <property type="entry name" value="KTSC_dom"/>
</dbReference>
<dbReference type="AlphaFoldDB" id="A0A4Q8LYY1"/>
<gene>
    <name evidence="2" type="ORF">EA656_00560</name>
</gene>
<reference evidence="2 3" key="1">
    <citation type="submission" date="2019-02" db="EMBL/GenBank/DDBJ databases">
        <title>WGS of Pseudoxanthomonas species novum from clinical isolates.</title>
        <authorList>
            <person name="Bernier A.-M."/>
            <person name="Bernard K."/>
            <person name="Vachon A."/>
        </authorList>
    </citation>
    <scope>NUCLEOTIDE SEQUENCE [LARGE SCALE GENOMIC DNA]</scope>
    <source>
        <strain evidence="2 3">NML140781</strain>
    </source>
</reference>
<comment type="caution">
    <text evidence="2">The sequence shown here is derived from an EMBL/GenBank/DDBJ whole genome shotgun (WGS) entry which is preliminary data.</text>
</comment>
<protein>
    <submittedName>
        <fullName evidence="2">KTSC domain-containing protein</fullName>
    </submittedName>
</protein>
<evidence type="ECO:0000313" key="3">
    <source>
        <dbReference type="Proteomes" id="UP000292087"/>
    </source>
</evidence>
<dbReference type="Proteomes" id="UP000292087">
    <property type="component" value="Unassembled WGS sequence"/>
</dbReference>
<organism evidence="2 3">
    <name type="scientific">Pseudoxanthomonas winnipegensis</name>
    <dbReference type="NCBI Taxonomy" id="2480810"/>
    <lineage>
        <taxon>Bacteria</taxon>
        <taxon>Pseudomonadati</taxon>
        <taxon>Pseudomonadota</taxon>
        <taxon>Gammaproteobacteria</taxon>
        <taxon>Lysobacterales</taxon>
        <taxon>Lysobacteraceae</taxon>
        <taxon>Pseudoxanthomonas</taxon>
    </lineage>
</organism>
<accession>A0A4Q8LYY1</accession>
<dbReference type="EMBL" id="SHMF01000001">
    <property type="protein sequence ID" value="TAA37205.1"/>
    <property type="molecule type" value="Genomic_DNA"/>
</dbReference>
<sequence length="100" mass="10832">MNAVPTASTAGAPRLIALVDVESSQIQAIGHDAETNTLAVRFKTWKGDSSSLYHYANFAAEDFAAFKAAESIGKHFGLYIKPFPEKYPFTRIESKPGVPA</sequence>
<evidence type="ECO:0000259" key="1">
    <source>
        <dbReference type="Pfam" id="PF13619"/>
    </source>
</evidence>
<name>A0A4Q8LYY1_9GAMM</name>
<dbReference type="RefSeq" id="WP_130522238.1">
    <property type="nucleotide sequence ID" value="NZ_SHLZ01000001.1"/>
</dbReference>
<feature type="domain" description="KTSC" evidence="1">
    <location>
        <begin position="22"/>
        <end position="82"/>
    </location>
</feature>
<proteinExistence type="predicted"/>